<dbReference type="CDD" id="cd00082">
    <property type="entry name" value="HisKA"/>
    <property type="match status" value="1"/>
</dbReference>
<keyword evidence="5" id="KW-0812">Transmembrane</keyword>
<organism evidence="7 8">
    <name type="scientific">SAR324 cluster bacterium</name>
    <dbReference type="NCBI Taxonomy" id="2024889"/>
    <lineage>
        <taxon>Bacteria</taxon>
        <taxon>Deltaproteobacteria</taxon>
        <taxon>SAR324 cluster</taxon>
    </lineage>
</organism>
<dbReference type="PRINTS" id="PR00344">
    <property type="entry name" value="BCTRLSENSOR"/>
</dbReference>
<proteinExistence type="predicted"/>
<dbReference type="SUPFAM" id="SSF55874">
    <property type="entry name" value="ATPase domain of HSP90 chaperone/DNA topoisomerase II/histidine kinase"/>
    <property type="match status" value="1"/>
</dbReference>
<dbReference type="PROSITE" id="PS50109">
    <property type="entry name" value="HIS_KIN"/>
    <property type="match status" value="1"/>
</dbReference>
<evidence type="ECO:0000256" key="5">
    <source>
        <dbReference type="SAM" id="Phobius"/>
    </source>
</evidence>
<dbReference type="SUPFAM" id="SSF47384">
    <property type="entry name" value="Homodimeric domain of signal transducing histidine kinase"/>
    <property type="match status" value="1"/>
</dbReference>
<comment type="caution">
    <text evidence="7">The sequence shown here is derived from an EMBL/GenBank/DDBJ whole genome shotgun (WGS) entry which is preliminary data.</text>
</comment>
<dbReference type="PANTHER" id="PTHR43065:SF47">
    <property type="match status" value="1"/>
</dbReference>
<keyword evidence="5" id="KW-0472">Membrane</keyword>
<feature type="coiled-coil region" evidence="4">
    <location>
        <begin position="277"/>
        <end position="311"/>
    </location>
</feature>
<sequence length="555" mass="62993">MGGYKIKTISRRDRLSMQQVRVTVLIAFSLGVIFSLFQIFTDYHEERSKLDSTVKQVLGILDQPASHAVYTGNQVIAQELLTGIFDYKAIIEVKLVDDRGLELAQQRGGEEDGPFRWLTDLIFGARRYYQVPLFFQPPPKSFLQMSSLSRVGELQVWVDTYPSGIAFLQRSMRILITGLLRNFLLSLILLVFFHHHLTKPFLRLQADLLAINPKKPEKTRISFPKKKQNDEFAHMVHSTNQLLETIEEFMEKRIQRIKETERLKGEISERKSRETDLKLYQQQLEDSNVELQRLLEDLKHTQAQLIQSEKMAALGELVAGVAHEINTPLGIGVTSASFLRDETLDLLEKFKDNQLKRSQLDGYLVKAEGSSALILSNLKRTSKLVQSFKQVAVDQSIHNQRRFNLKAYLAEILVSLRPKLHGSKCEVTIEGDDHLILYSDPGAFSQIFSNFILNSLLHAYGKKDTGQITINIEATTGSILLTYADDGKGMAPENLDKIFNPFFTTKRNQGGTGLGMHIVYNIVTQHLQGTIRCISELNQGTKFEITLPNSLRVAS</sequence>
<dbReference type="EC" id="2.7.13.3" evidence="2"/>
<accession>A0A2A4SLG1</accession>
<dbReference type="InterPro" id="IPR036890">
    <property type="entry name" value="HATPase_C_sf"/>
</dbReference>
<evidence type="ECO:0000256" key="1">
    <source>
        <dbReference type="ARBA" id="ARBA00000085"/>
    </source>
</evidence>
<evidence type="ECO:0000256" key="2">
    <source>
        <dbReference type="ARBA" id="ARBA00012438"/>
    </source>
</evidence>
<gene>
    <name evidence="7" type="ORF">COB67_13630</name>
</gene>
<dbReference type="GO" id="GO:0000155">
    <property type="term" value="F:phosphorelay sensor kinase activity"/>
    <property type="evidence" value="ECO:0007669"/>
    <property type="project" value="InterPro"/>
</dbReference>
<dbReference type="SMART" id="SM00387">
    <property type="entry name" value="HATPase_c"/>
    <property type="match status" value="1"/>
</dbReference>
<dbReference type="InterPro" id="IPR036097">
    <property type="entry name" value="HisK_dim/P_sf"/>
</dbReference>
<evidence type="ECO:0000313" key="7">
    <source>
        <dbReference type="EMBL" id="PCI22028.1"/>
    </source>
</evidence>
<dbReference type="InterPro" id="IPR005467">
    <property type="entry name" value="His_kinase_dom"/>
</dbReference>
<evidence type="ECO:0000256" key="4">
    <source>
        <dbReference type="SAM" id="Coils"/>
    </source>
</evidence>
<dbReference type="Pfam" id="PF02518">
    <property type="entry name" value="HATPase_c"/>
    <property type="match status" value="1"/>
</dbReference>
<dbReference type="EMBL" id="NVSR01000168">
    <property type="protein sequence ID" value="PCI22028.1"/>
    <property type="molecule type" value="Genomic_DNA"/>
</dbReference>
<feature type="transmembrane region" description="Helical" evidence="5">
    <location>
        <begin position="20"/>
        <end position="40"/>
    </location>
</feature>
<dbReference type="Gene3D" id="3.30.565.10">
    <property type="entry name" value="Histidine kinase-like ATPase, C-terminal domain"/>
    <property type="match status" value="1"/>
</dbReference>
<evidence type="ECO:0000313" key="8">
    <source>
        <dbReference type="Proteomes" id="UP000218113"/>
    </source>
</evidence>
<evidence type="ECO:0000259" key="6">
    <source>
        <dbReference type="PROSITE" id="PS50109"/>
    </source>
</evidence>
<keyword evidence="5" id="KW-1133">Transmembrane helix</keyword>
<evidence type="ECO:0000256" key="3">
    <source>
        <dbReference type="ARBA" id="ARBA00022553"/>
    </source>
</evidence>
<dbReference type="PANTHER" id="PTHR43065">
    <property type="entry name" value="SENSOR HISTIDINE KINASE"/>
    <property type="match status" value="1"/>
</dbReference>
<keyword evidence="4" id="KW-0175">Coiled coil</keyword>
<dbReference type="InterPro" id="IPR003594">
    <property type="entry name" value="HATPase_dom"/>
</dbReference>
<keyword evidence="3" id="KW-0597">Phosphoprotein</keyword>
<reference evidence="8" key="1">
    <citation type="submission" date="2017-08" db="EMBL/GenBank/DDBJ databases">
        <title>A dynamic microbial community with high functional redundancy inhabits the cold, oxic subseafloor aquifer.</title>
        <authorList>
            <person name="Tully B.J."/>
            <person name="Wheat C.G."/>
            <person name="Glazer B.T."/>
            <person name="Huber J.A."/>
        </authorList>
    </citation>
    <scope>NUCLEOTIDE SEQUENCE [LARGE SCALE GENOMIC DNA]</scope>
</reference>
<feature type="domain" description="Histidine kinase" evidence="6">
    <location>
        <begin position="320"/>
        <end position="551"/>
    </location>
</feature>
<dbReference type="InterPro" id="IPR003661">
    <property type="entry name" value="HisK_dim/P_dom"/>
</dbReference>
<dbReference type="Gene3D" id="1.10.287.130">
    <property type="match status" value="1"/>
</dbReference>
<protein>
    <recommendedName>
        <fullName evidence="2">histidine kinase</fullName>
        <ecNumber evidence="2">2.7.13.3</ecNumber>
    </recommendedName>
</protein>
<name>A0A2A4SLG1_9DELT</name>
<dbReference type="Gene3D" id="6.10.340.10">
    <property type="match status" value="1"/>
</dbReference>
<dbReference type="Proteomes" id="UP000218113">
    <property type="component" value="Unassembled WGS sequence"/>
</dbReference>
<comment type="catalytic activity">
    <reaction evidence="1">
        <text>ATP + protein L-histidine = ADP + protein N-phospho-L-histidine.</text>
        <dbReference type="EC" id="2.7.13.3"/>
    </reaction>
</comment>
<dbReference type="InterPro" id="IPR004358">
    <property type="entry name" value="Sig_transdc_His_kin-like_C"/>
</dbReference>
<dbReference type="AlphaFoldDB" id="A0A2A4SLG1"/>